<dbReference type="OrthoDB" id="5793923at2759"/>
<evidence type="ECO:0000313" key="2">
    <source>
        <dbReference type="EMBL" id="VDN43131.1"/>
    </source>
</evidence>
<dbReference type="EMBL" id="UYRT01101940">
    <property type="protein sequence ID" value="VDN43131.1"/>
    <property type="molecule type" value="Genomic_DNA"/>
</dbReference>
<keyword evidence="3" id="KW-1185">Reference proteome</keyword>
<evidence type="ECO:0000256" key="1">
    <source>
        <dbReference type="SAM" id="Coils"/>
    </source>
</evidence>
<feature type="coiled-coil region" evidence="1">
    <location>
        <begin position="29"/>
        <end position="56"/>
    </location>
</feature>
<keyword evidence="1" id="KW-0175">Coiled coil</keyword>
<proteinExistence type="predicted"/>
<reference evidence="2 3" key="1">
    <citation type="submission" date="2018-11" db="EMBL/GenBank/DDBJ databases">
        <authorList>
            <consortium name="Pathogen Informatics"/>
        </authorList>
    </citation>
    <scope>NUCLEOTIDE SEQUENCE [LARGE SCALE GENOMIC DNA]</scope>
</reference>
<dbReference type="AlphaFoldDB" id="A0A3P7PJV3"/>
<sequence>MTKQKSLRRVVPQYGDIESTGLQPYANDSETAAATCHQLEQRLVEIQRELTLLEEEGKKPKSSVVVPKKSQSSIFGSATRAAINVGGDFIVKIGTSQSERQENKRNYAYEG</sequence>
<name>A0A3P7PJV3_9BILA</name>
<gene>
    <name evidence="2" type="ORF">GPUH_LOCUS24646</name>
</gene>
<protein>
    <submittedName>
        <fullName evidence="2">Uncharacterized protein</fullName>
    </submittedName>
</protein>
<accession>A0A3P7PJV3</accession>
<evidence type="ECO:0000313" key="3">
    <source>
        <dbReference type="Proteomes" id="UP000271098"/>
    </source>
</evidence>
<dbReference type="Proteomes" id="UP000271098">
    <property type="component" value="Unassembled WGS sequence"/>
</dbReference>
<organism evidence="2 3">
    <name type="scientific">Gongylonema pulchrum</name>
    <dbReference type="NCBI Taxonomy" id="637853"/>
    <lineage>
        <taxon>Eukaryota</taxon>
        <taxon>Metazoa</taxon>
        <taxon>Ecdysozoa</taxon>
        <taxon>Nematoda</taxon>
        <taxon>Chromadorea</taxon>
        <taxon>Rhabditida</taxon>
        <taxon>Spirurina</taxon>
        <taxon>Spiruromorpha</taxon>
        <taxon>Spiruroidea</taxon>
        <taxon>Gongylonematidae</taxon>
        <taxon>Gongylonema</taxon>
    </lineage>
</organism>